<dbReference type="STRING" id="1235591.CAK95_11760"/>
<gene>
    <name evidence="1" type="ORF">CAK95_11760</name>
</gene>
<proteinExistence type="predicted"/>
<evidence type="ECO:0000313" key="2">
    <source>
        <dbReference type="Proteomes" id="UP000194137"/>
    </source>
</evidence>
<reference evidence="1 2" key="1">
    <citation type="submission" date="2017-05" db="EMBL/GenBank/DDBJ databases">
        <title>Full genome sequence of Pseudorhodoplanes sinuspersici.</title>
        <authorList>
            <person name="Dastgheib S.M.M."/>
            <person name="Shavandi M."/>
            <person name="Tirandaz H."/>
        </authorList>
    </citation>
    <scope>NUCLEOTIDE SEQUENCE [LARGE SCALE GENOMIC DNA]</scope>
    <source>
        <strain evidence="1 2">RIPI110</strain>
    </source>
</reference>
<dbReference type="Proteomes" id="UP000194137">
    <property type="component" value="Chromosome"/>
</dbReference>
<organism evidence="1 2">
    <name type="scientific">Pseudorhodoplanes sinuspersici</name>
    <dbReference type="NCBI Taxonomy" id="1235591"/>
    <lineage>
        <taxon>Bacteria</taxon>
        <taxon>Pseudomonadati</taxon>
        <taxon>Pseudomonadota</taxon>
        <taxon>Alphaproteobacteria</taxon>
        <taxon>Hyphomicrobiales</taxon>
        <taxon>Pseudorhodoplanes</taxon>
    </lineage>
</organism>
<keyword evidence="2" id="KW-1185">Reference proteome</keyword>
<accession>A0A1W6ZQJ9</accession>
<name>A0A1W6ZQJ9_9HYPH</name>
<protein>
    <submittedName>
        <fullName evidence="1">Uncharacterized protein</fullName>
    </submittedName>
</protein>
<dbReference type="AlphaFoldDB" id="A0A1W6ZQJ9"/>
<dbReference type="RefSeq" id="WP_086088095.1">
    <property type="nucleotide sequence ID" value="NZ_CP021112.1"/>
</dbReference>
<dbReference type="EMBL" id="CP021112">
    <property type="protein sequence ID" value="ARP99688.1"/>
    <property type="molecule type" value="Genomic_DNA"/>
</dbReference>
<dbReference type="KEGG" id="psin:CAK95_11760"/>
<sequence length="117" mass="13105">MKKADMRMSAFFARPFGSEWISATNASFLPVYRNVGSHTIDQCSAATDCYADLITCLQKFAAWQTNAGWRSGRNDVAPILSDLRLGTVLPIYDSAAGRIFLAYQERERSKSVLKFEL</sequence>
<evidence type="ECO:0000313" key="1">
    <source>
        <dbReference type="EMBL" id="ARP99688.1"/>
    </source>
</evidence>